<dbReference type="Proteomes" id="UP000223363">
    <property type="component" value="Segment"/>
</dbReference>
<accession>A0A289ZTL4</accession>
<name>A0A289ZTL4_9CAUD</name>
<organism evidence="1 2">
    <name type="scientific">Serratia phage vB_SmaM_ 2050HW</name>
    <dbReference type="NCBI Taxonomy" id="2024252"/>
    <lineage>
        <taxon>Viruses</taxon>
        <taxon>Duplodnaviria</taxon>
        <taxon>Heunggongvirae</taxon>
        <taxon>Uroviricota</taxon>
        <taxon>Caudoviricetes</taxon>
        <taxon>Chimalliviridae</taxon>
        <taxon>Moabitevirus</taxon>
        <taxon>Moabitevirus mv2050HW</taxon>
    </lineage>
</organism>
<protein>
    <submittedName>
        <fullName evidence="1">Uncharacterized protein</fullName>
    </submittedName>
</protein>
<evidence type="ECO:0000313" key="2">
    <source>
        <dbReference type="Proteomes" id="UP000223363"/>
    </source>
</evidence>
<dbReference type="EMBL" id="MF285618">
    <property type="protein sequence ID" value="ATA65563.1"/>
    <property type="molecule type" value="Genomic_DNA"/>
</dbReference>
<proteinExistence type="predicted"/>
<keyword evidence="2" id="KW-1185">Reference proteome</keyword>
<evidence type="ECO:0000313" key="1">
    <source>
        <dbReference type="EMBL" id="ATA65563.1"/>
    </source>
</evidence>
<sequence>MLTRYERIEFLLKSTGSDIKVVRRNLPKISDQLRKKWNTRGLIFDAIDSNGRALEMRLLLIYFRIPEGKLLKLNWRKFKKSVSKELGQEFVQCFNRPKPHWIVSKISEDRDYFNVWVSDKKP</sequence>
<reference evidence="2" key="1">
    <citation type="submission" date="2017-06" db="EMBL/GenBank/DDBJ databases">
        <authorList>
            <person name="Zhao X."/>
        </authorList>
    </citation>
    <scope>NUCLEOTIDE SEQUENCE [LARGE SCALE GENOMIC DNA]</scope>
</reference>
<gene>
    <name evidence="1" type="ORF">2050HW_00228</name>
</gene>